<name>A0A9X3F274_9BACT</name>
<comment type="caution">
    <text evidence="2">The sequence shown here is derived from an EMBL/GenBank/DDBJ whole genome shotgun (WGS) entry which is preliminary data.</text>
</comment>
<evidence type="ECO:0000313" key="2">
    <source>
        <dbReference type="EMBL" id="MCY1013910.1"/>
    </source>
</evidence>
<evidence type="ECO:0000256" key="1">
    <source>
        <dbReference type="SAM" id="MobiDB-lite"/>
    </source>
</evidence>
<gene>
    <name evidence="2" type="ORF">OV079_51975</name>
</gene>
<dbReference type="AlphaFoldDB" id="A0A9X3F274"/>
<protein>
    <submittedName>
        <fullName evidence="2">Uncharacterized protein</fullName>
    </submittedName>
</protein>
<feature type="compositionally biased region" description="Low complexity" evidence="1">
    <location>
        <begin position="305"/>
        <end position="330"/>
    </location>
</feature>
<evidence type="ECO:0000313" key="3">
    <source>
        <dbReference type="Proteomes" id="UP001150924"/>
    </source>
</evidence>
<dbReference type="Proteomes" id="UP001150924">
    <property type="component" value="Unassembled WGS sequence"/>
</dbReference>
<reference evidence="2" key="1">
    <citation type="submission" date="2022-11" db="EMBL/GenBank/DDBJ databases">
        <title>Minimal conservation of predation-associated metabolite biosynthetic gene clusters underscores biosynthetic potential of Myxococcota including descriptions for ten novel species: Archangium lansinium sp. nov., Myxococcus landrumus sp. nov., Nannocystis bai.</title>
        <authorList>
            <person name="Ahearne A."/>
            <person name="Stevens C."/>
            <person name="Phillips K."/>
        </authorList>
    </citation>
    <scope>NUCLEOTIDE SEQUENCE</scope>
    <source>
        <strain evidence="2">Na p29</strain>
    </source>
</reference>
<sequence length="330" mass="34216">MTLTDTNGPPLPATTGAPYRLRTRGKLVRETVAGAKVSNKMLGAQPEQLYGTALVYDATVEVTTPAGDGASDRSLEVRVDRPLSAYVGPTEKGEVQPWKADETRVVPLNGAGKVRLRFVADDLGCPTIRVRVAGAAGGVWTAIRPDAPVQQRLRTIEGDDLTNPAPGRRNPLPAGTSSDDANALADAFRRLTTQFPAAPLPRRPPRRTGRSSSPRPGASSVTSATRSGTPSARAPTPSGTPSTRAPAPSGTPSTRAPAPSRTPSTRAPAPSRTPSTQAPAPSRTPSTRAPAPSRTPSTKPPAPSRTPSTRPSAPSIRRRSATSSSPPAPA</sequence>
<accession>A0A9X3F274</accession>
<keyword evidence="3" id="KW-1185">Reference proteome</keyword>
<dbReference type="PRINTS" id="PR01217">
    <property type="entry name" value="PRICHEXTENSN"/>
</dbReference>
<feature type="region of interest" description="Disordered" evidence="1">
    <location>
        <begin position="193"/>
        <end position="330"/>
    </location>
</feature>
<dbReference type="RefSeq" id="WP_267778082.1">
    <property type="nucleotide sequence ID" value="NZ_JAPNKE010000002.1"/>
</dbReference>
<feature type="compositionally biased region" description="Polar residues" evidence="1">
    <location>
        <begin position="272"/>
        <end position="287"/>
    </location>
</feature>
<feature type="compositionally biased region" description="Low complexity" evidence="1">
    <location>
        <begin position="210"/>
        <end position="223"/>
    </location>
</feature>
<organism evidence="2 3">
    <name type="scientific">Nannocystis pusilla</name>
    <dbReference type="NCBI Taxonomy" id="889268"/>
    <lineage>
        <taxon>Bacteria</taxon>
        <taxon>Pseudomonadati</taxon>
        <taxon>Myxococcota</taxon>
        <taxon>Polyangia</taxon>
        <taxon>Nannocystales</taxon>
        <taxon>Nannocystaceae</taxon>
        <taxon>Nannocystis</taxon>
    </lineage>
</organism>
<proteinExistence type="predicted"/>
<feature type="region of interest" description="Disordered" evidence="1">
    <location>
        <begin position="155"/>
        <end position="180"/>
    </location>
</feature>
<dbReference type="EMBL" id="JAPNKE010000002">
    <property type="protein sequence ID" value="MCY1013910.1"/>
    <property type="molecule type" value="Genomic_DNA"/>
</dbReference>